<comment type="caution">
    <text evidence="8">The sequence shown here is derived from an EMBL/GenBank/DDBJ whole genome shotgun (WGS) entry which is preliminary data.</text>
</comment>
<gene>
    <name evidence="8" type="ORF">ABL78_5764</name>
</gene>
<sequence length="548" mass="61420">MSDVEGEIRWLAKASKYDLHPSAVKRLAEFLMRYNTSDEYRRDLLRDLFSLVQRQYGSVRLIDTAKIEAVINTQESKIRGSFESGTSNSTQVVGLSSIPKVYVDDISGELRTSGSSVAYNRLQCLNQRYLLARRRCFRCGLYQKAIGQRLSNEDLLPLLLTSAMEGLDPHIQIAVLGLILARDGDVYLEDLRGEVKLKFMDHSRVTNHCFIGTGCMVVVTGFWVNGALQVVRIDLPPTERREVTLRDVGINTDLFGLAPSDPIAALREEKKGIQNVIIVMAHMHLDKPSTMSKLARFFERMQGLSEAELRDITFVFTGDFSSAPLHFSDASHLPDIFDSSDRLQTLLDGLGKCVALNAPTAAQQSQFVLIPGPNDMTVLQGFQPQTPIAAHFAKGLESRTKRLTLAPNPCRLRFYTHEMIIARREFLRDFQQGESRYEWERYRPQESAESAVGGGALTASAASFERVAKTILDEAHLSPIIDEAVLWRMDDALRIPVLPHTMLLCDSTEQWECHYKGVHVVNPGSFAVSGTFLWYTPVDGQCSLSTLE</sequence>
<evidence type="ECO:0000256" key="5">
    <source>
        <dbReference type="ARBA" id="ARBA00023242"/>
    </source>
</evidence>
<dbReference type="VEuPathDB" id="TriTrypDB:Lsey_0204_0090"/>
<evidence type="ECO:0000256" key="4">
    <source>
        <dbReference type="ARBA" id="ARBA00023125"/>
    </source>
</evidence>
<protein>
    <recommendedName>
        <fullName evidence="6">DNA polymerase epsilon subunit</fullName>
    </recommendedName>
    <alternativeName>
        <fullName evidence="6">DNA polymerase II subunit 2</fullName>
    </alternativeName>
</protein>
<evidence type="ECO:0000256" key="2">
    <source>
        <dbReference type="ARBA" id="ARBA00009560"/>
    </source>
</evidence>
<name>A0A0N0P4D7_LEPSE</name>
<evidence type="ECO:0000256" key="6">
    <source>
        <dbReference type="PIRNR" id="PIRNR000799"/>
    </source>
</evidence>
<keyword evidence="3 6" id="KW-0235">DNA replication</keyword>
<dbReference type="AlphaFoldDB" id="A0A0N0P4D7"/>
<dbReference type="InterPro" id="IPR007185">
    <property type="entry name" value="DNA_pol_a/d/e_bsu"/>
</dbReference>
<dbReference type="GO" id="GO:0003677">
    <property type="term" value="F:DNA binding"/>
    <property type="evidence" value="ECO:0007669"/>
    <property type="project" value="UniProtKB-UniRule"/>
</dbReference>
<proteinExistence type="inferred from homology"/>
<dbReference type="PANTHER" id="PTHR12708">
    <property type="entry name" value="DNA POLYMERASE EPSILON SUBUNIT B"/>
    <property type="match status" value="1"/>
</dbReference>
<accession>A0A0N0P4D7</accession>
<keyword evidence="4 6" id="KW-0238">DNA-binding</keyword>
<evidence type="ECO:0000256" key="1">
    <source>
        <dbReference type="ARBA" id="ARBA00004123"/>
    </source>
</evidence>
<dbReference type="GO" id="GO:0006261">
    <property type="term" value="P:DNA-templated DNA replication"/>
    <property type="evidence" value="ECO:0007669"/>
    <property type="project" value="InterPro"/>
</dbReference>
<evidence type="ECO:0000313" key="9">
    <source>
        <dbReference type="Proteomes" id="UP000038009"/>
    </source>
</evidence>
<evidence type="ECO:0000313" key="8">
    <source>
        <dbReference type="EMBL" id="KPI85176.1"/>
    </source>
</evidence>
<dbReference type="GO" id="GO:0008622">
    <property type="term" value="C:epsilon DNA polymerase complex"/>
    <property type="evidence" value="ECO:0007669"/>
    <property type="project" value="UniProtKB-UniRule"/>
</dbReference>
<dbReference type="OMA" id="FFCEGCF"/>
<organism evidence="8 9">
    <name type="scientific">Leptomonas seymouri</name>
    <dbReference type="NCBI Taxonomy" id="5684"/>
    <lineage>
        <taxon>Eukaryota</taxon>
        <taxon>Discoba</taxon>
        <taxon>Euglenozoa</taxon>
        <taxon>Kinetoplastea</taxon>
        <taxon>Metakinetoplastina</taxon>
        <taxon>Trypanosomatida</taxon>
        <taxon>Trypanosomatidae</taxon>
        <taxon>Leishmaniinae</taxon>
        <taxon>Leptomonas</taxon>
    </lineage>
</organism>
<dbReference type="InterPro" id="IPR016266">
    <property type="entry name" value="POLE2"/>
</dbReference>
<dbReference type="PIRSF" id="PIRSF000799">
    <property type="entry name" value="DNA_pol_eps_2"/>
    <property type="match status" value="1"/>
</dbReference>
<comment type="similarity">
    <text evidence="2 6">Belongs to the DNA polymerase epsilon subunit B family.</text>
</comment>
<keyword evidence="5 6" id="KW-0539">Nucleus</keyword>
<reference evidence="8 9" key="1">
    <citation type="journal article" date="2015" name="PLoS Pathog.">
        <title>Leptomonas seymouri: Adaptations to the Dixenous Life Cycle Analyzed by Genome Sequencing, Transcriptome Profiling and Co-infection with Leishmania donovani.</title>
        <authorList>
            <person name="Kraeva N."/>
            <person name="Butenko A."/>
            <person name="Hlavacova J."/>
            <person name="Kostygov A."/>
            <person name="Myskova J."/>
            <person name="Grybchuk D."/>
            <person name="Lestinova T."/>
            <person name="Votypka J."/>
            <person name="Volf P."/>
            <person name="Opperdoes F."/>
            <person name="Flegontov P."/>
            <person name="Lukes J."/>
            <person name="Yurchenko V."/>
        </authorList>
    </citation>
    <scope>NUCLEOTIDE SEQUENCE [LARGE SCALE GENOMIC DNA]</scope>
    <source>
        <strain evidence="8 9">ATCC 30220</strain>
    </source>
</reference>
<comment type="subcellular location">
    <subcellularLocation>
        <location evidence="1 6">Nucleus</location>
    </subcellularLocation>
</comment>
<dbReference type="Pfam" id="PF04042">
    <property type="entry name" value="DNA_pol_E_B"/>
    <property type="match status" value="1"/>
</dbReference>
<dbReference type="PANTHER" id="PTHR12708:SF0">
    <property type="entry name" value="DNA POLYMERASE EPSILON SUBUNIT 2"/>
    <property type="match status" value="1"/>
</dbReference>
<evidence type="ECO:0000259" key="7">
    <source>
        <dbReference type="Pfam" id="PF04042"/>
    </source>
</evidence>
<keyword evidence="9" id="KW-1185">Reference proteome</keyword>
<comment type="function">
    <text evidence="6">Participates in DNA repair and in chromosomal DNA replication.</text>
</comment>
<dbReference type="EMBL" id="LJSK01000204">
    <property type="protein sequence ID" value="KPI85176.1"/>
    <property type="molecule type" value="Genomic_DNA"/>
</dbReference>
<dbReference type="GO" id="GO:0042276">
    <property type="term" value="P:error-prone translesion synthesis"/>
    <property type="evidence" value="ECO:0007669"/>
    <property type="project" value="TreeGrafter"/>
</dbReference>
<dbReference type="OrthoDB" id="10254730at2759"/>
<dbReference type="Proteomes" id="UP000038009">
    <property type="component" value="Unassembled WGS sequence"/>
</dbReference>
<feature type="domain" description="DNA polymerase alpha/delta/epsilon subunit B" evidence="7">
    <location>
        <begin position="277"/>
        <end position="510"/>
    </location>
</feature>
<evidence type="ECO:0000256" key="3">
    <source>
        <dbReference type="ARBA" id="ARBA00022705"/>
    </source>
</evidence>